<dbReference type="EMBL" id="GBXM01108980">
    <property type="protein sequence ID" value="JAG99596.1"/>
    <property type="molecule type" value="Transcribed_RNA"/>
</dbReference>
<evidence type="ECO:0000313" key="1">
    <source>
        <dbReference type="EMBL" id="JAG99596.1"/>
    </source>
</evidence>
<name>A0A0E9P5M1_ANGAN</name>
<protein>
    <submittedName>
        <fullName evidence="1">Uncharacterized protein</fullName>
    </submittedName>
</protein>
<proteinExistence type="predicted"/>
<dbReference type="AlphaFoldDB" id="A0A0E9P5M1"/>
<organism evidence="1">
    <name type="scientific">Anguilla anguilla</name>
    <name type="common">European freshwater eel</name>
    <name type="synonym">Muraena anguilla</name>
    <dbReference type="NCBI Taxonomy" id="7936"/>
    <lineage>
        <taxon>Eukaryota</taxon>
        <taxon>Metazoa</taxon>
        <taxon>Chordata</taxon>
        <taxon>Craniata</taxon>
        <taxon>Vertebrata</taxon>
        <taxon>Euteleostomi</taxon>
        <taxon>Actinopterygii</taxon>
        <taxon>Neopterygii</taxon>
        <taxon>Teleostei</taxon>
        <taxon>Anguilliformes</taxon>
        <taxon>Anguillidae</taxon>
        <taxon>Anguilla</taxon>
    </lineage>
</organism>
<reference evidence="1" key="2">
    <citation type="journal article" date="2015" name="Fish Shellfish Immunol.">
        <title>Early steps in the European eel (Anguilla anguilla)-Vibrio vulnificus interaction in the gills: Role of the RtxA13 toxin.</title>
        <authorList>
            <person name="Callol A."/>
            <person name="Pajuelo D."/>
            <person name="Ebbesson L."/>
            <person name="Teles M."/>
            <person name="MacKenzie S."/>
            <person name="Amaro C."/>
        </authorList>
    </citation>
    <scope>NUCLEOTIDE SEQUENCE</scope>
</reference>
<reference evidence="1" key="1">
    <citation type="submission" date="2014-11" db="EMBL/GenBank/DDBJ databases">
        <authorList>
            <person name="Amaro Gonzalez C."/>
        </authorList>
    </citation>
    <scope>NUCLEOTIDE SEQUENCE</scope>
</reference>
<sequence length="32" mass="3826">MHFISSCLTIRKPVLYQWELFRFNPVPCGNEV</sequence>
<accession>A0A0E9P5M1</accession>